<sequence length="315" mass="33640">MKNLVFCLNATLPIFFTMLLGYAFRRIGLLDESFIKKINRFVFRAALPLLLLEDLWEADFQTLWDGKFVGFCAAITIVGGLLSVLCSRLVKDAKIRGEFAQAAFRSNSALLGIAFISNIYGKSDMASLMLIGNVPFNNILAVIILLFMKPDGEKKDAGNLAKETVKGILTNPIILGIAGGMLLSVCHVPQVPIVSKTVHNLTSLATPLGLMAMGGSFEGEKAIGQIRPALGATFLRLAGIAMIALPLAALSGLRNEQMVGALVVAGSSSAVSCFIMAKNMGHEGTLTSSVVMLTTLGSAFTMTAWLYVLRCFGLV</sequence>
<keyword evidence="5 8" id="KW-0812">Transmembrane</keyword>
<name>A0A4Q1RIS4_9FIRM</name>
<dbReference type="RefSeq" id="WP_129257987.1">
    <property type="nucleotide sequence ID" value="NZ_DAWBJR010000013.1"/>
</dbReference>
<evidence type="ECO:0000256" key="7">
    <source>
        <dbReference type="ARBA" id="ARBA00023136"/>
    </source>
</evidence>
<dbReference type="GO" id="GO:0005886">
    <property type="term" value="C:plasma membrane"/>
    <property type="evidence" value="ECO:0007669"/>
    <property type="project" value="UniProtKB-SubCell"/>
</dbReference>
<organism evidence="9 10">
    <name type="scientific">Blautia faecicola</name>
    <dbReference type="NCBI Taxonomy" id="2509240"/>
    <lineage>
        <taxon>Bacteria</taxon>
        <taxon>Bacillati</taxon>
        <taxon>Bacillota</taxon>
        <taxon>Clostridia</taxon>
        <taxon>Lachnospirales</taxon>
        <taxon>Lachnospiraceae</taxon>
        <taxon>Blautia</taxon>
    </lineage>
</organism>
<evidence type="ECO:0000256" key="8">
    <source>
        <dbReference type="SAM" id="Phobius"/>
    </source>
</evidence>
<evidence type="ECO:0000256" key="2">
    <source>
        <dbReference type="ARBA" id="ARBA00010145"/>
    </source>
</evidence>
<comment type="similarity">
    <text evidence="2">Belongs to the auxin efflux carrier (TC 2.A.69) family.</text>
</comment>
<dbReference type="GO" id="GO:0055085">
    <property type="term" value="P:transmembrane transport"/>
    <property type="evidence" value="ECO:0007669"/>
    <property type="project" value="InterPro"/>
</dbReference>
<keyword evidence="7 8" id="KW-0472">Membrane</keyword>
<dbReference type="Pfam" id="PF03547">
    <property type="entry name" value="Mem_trans"/>
    <property type="match status" value="1"/>
</dbReference>
<keyword evidence="3" id="KW-0813">Transport</keyword>
<dbReference type="InterPro" id="IPR004776">
    <property type="entry name" value="Mem_transp_PIN-like"/>
</dbReference>
<dbReference type="Proteomes" id="UP000290106">
    <property type="component" value="Unassembled WGS sequence"/>
</dbReference>
<feature type="transmembrane region" description="Helical" evidence="8">
    <location>
        <begin position="68"/>
        <end position="90"/>
    </location>
</feature>
<dbReference type="Gene3D" id="1.20.1530.20">
    <property type="match status" value="1"/>
</dbReference>
<dbReference type="InterPro" id="IPR038770">
    <property type="entry name" value="Na+/solute_symporter_sf"/>
</dbReference>
<evidence type="ECO:0000256" key="5">
    <source>
        <dbReference type="ARBA" id="ARBA00022692"/>
    </source>
</evidence>
<evidence type="ECO:0000256" key="4">
    <source>
        <dbReference type="ARBA" id="ARBA00022475"/>
    </source>
</evidence>
<accession>A0A4Q1RIS4</accession>
<protein>
    <submittedName>
        <fullName evidence="9">AEC family transporter</fullName>
    </submittedName>
</protein>
<keyword evidence="6 8" id="KW-1133">Transmembrane helix</keyword>
<keyword evidence="4" id="KW-1003">Cell membrane</keyword>
<reference evidence="9 10" key="1">
    <citation type="submission" date="2019-01" db="EMBL/GenBank/DDBJ databases">
        <title>Blautia sp. nov. KGMB01111 isolated human feces.</title>
        <authorList>
            <person name="Park J.-E."/>
            <person name="Kim J.-S."/>
            <person name="Park S.-H."/>
        </authorList>
    </citation>
    <scope>NUCLEOTIDE SEQUENCE [LARGE SCALE GENOMIC DNA]</scope>
    <source>
        <strain evidence="9 10">KGMB01111</strain>
    </source>
</reference>
<feature type="transmembrane region" description="Helical" evidence="8">
    <location>
        <begin position="229"/>
        <end position="252"/>
    </location>
</feature>
<keyword evidence="10" id="KW-1185">Reference proteome</keyword>
<evidence type="ECO:0000313" key="10">
    <source>
        <dbReference type="Proteomes" id="UP000290106"/>
    </source>
</evidence>
<evidence type="ECO:0000313" key="9">
    <source>
        <dbReference type="EMBL" id="RXS75569.1"/>
    </source>
</evidence>
<evidence type="ECO:0000256" key="6">
    <source>
        <dbReference type="ARBA" id="ARBA00022989"/>
    </source>
</evidence>
<dbReference type="EMBL" id="SDKC01000001">
    <property type="protein sequence ID" value="RXS75569.1"/>
    <property type="molecule type" value="Genomic_DNA"/>
</dbReference>
<gene>
    <name evidence="9" type="ORF">ETP43_10310</name>
</gene>
<dbReference type="OrthoDB" id="9794315at2"/>
<feature type="transmembrane region" description="Helical" evidence="8">
    <location>
        <begin position="6"/>
        <end position="25"/>
    </location>
</feature>
<feature type="transmembrane region" description="Helical" evidence="8">
    <location>
        <begin position="168"/>
        <end position="191"/>
    </location>
</feature>
<feature type="transmembrane region" description="Helical" evidence="8">
    <location>
        <begin position="258"/>
        <end position="277"/>
    </location>
</feature>
<comment type="subcellular location">
    <subcellularLocation>
        <location evidence="1">Cell membrane</location>
        <topology evidence="1">Multi-pass membrane protein</topology>
    </subcellularLocation>
</comment>
<proteinExistence type="inferred from homology"/>
<dbReference type="PANTHER" id="PTHR36838:SF4">
    <property type="entry name" value="AUXIN EFFLUX CARRIER FAMILY PROTEIN"/>
    <property type="match status" value="1"/>
</dbReference>
<dbReference type="AlphaFoldDB" id="A0A4Q1RIS4"/>
<dbReference type="PANTHER" id="PTHR36838">
    <property type="entry name" value="AUXIN EFFLUX CARRIER FAMILY PROTEIN"/>
    <property type="match status" value="1"/>
</dbReference>
<evidence type="ECO:0000256" key="3">
    <source>
        <dbReference type="ARBA" id="ARBA00022448"/>
    </source>
</evidence>
<comment type="caution">
    <text evidence="9">The sequence shown here is derived from an EMBL/GenBank/DDBJ whole genome shotgun (WGS) entry which is preliminary data.</text>
</comment>
<feature type="transmembrane region" description="Helical" evidence="8">
    <location>
        <begin position="126"/>
        <end position="147"/>
    </location>
</feature>
<feature type="transmembrane region" description="Helical" evidence="8">
    <location>
        <begin position="102"/>
        <end position="120"/>
    </location>
</feature>
<feature type="transmembrane region" description="Helical" evidence="8">
    <location>
        <begin position="289"/>
        <end position="308"/>
    </location>
</feature>
<evidence type="ECO:0000256" key="1">
    <source>
        <dbReference type="ARBA" id="ARBA00004651"/>
    </source>
</evidence>